<feature type="region of interest" description="Disordered" evidence="7">
    <location>
        <begin position="104"/>
        <end position="193"/>
    </location>
</feature>
<dbReference type="AlphaFoldDB" id="A0ABD1ZFV6"/>
<dbReference type="InterPro" id="IPR001356">
    <property type="entry name" value="HD"/>
</dbReference>
<comment type="caution">
    <text evidence="9">The sequence shown here is derived from an EMBL/GenBank/DDBJ whole genome shotgun (WGS) entry which is preliminary data.</text>
</comment>
<feature type="compositionally biased region" description="Basic and acidic residues" evidence="7">
    <location>
        <begin position="138"/>
        <end position="151"/>
    </location>
</feature>
<evidence type="ECO:0000256" key="6">
    <source>
        <dbReference type="RuleBase" id="RU000682"/>
    </source>
</evidence>
<feature type="DNA-binding region" description="Homeobox" evidence="5">
    <location>
        <begin position="31"/>
        <end position="73"/>
    </location>
</feature>
<keyword evidence="4 5" id="KW-0539">Nucleus</keyword>
<organism evidence="9 10">
    <name type="scientific">Riccia fluitans</name>
    <dbReference type="NCBI Taxonomy" id="41844"/>
    <lineage>
        <taxon>Eukaryota</taxon>
        <taxon>Viridiplantae</taxon>
        <taxon>Streptophyta</taxon>
        <taxon>Embryophyta</taxon>
        <taxon>Marchantiophyta</taxon>
        <taxon>Marchantiopsida</taxon>
        <taxon>Marchantiidae</taxon>
        <taxon>Marchantiales</taxon>
        <taxon>Ricciaceae</taxon>
        <taxon>Riccia</taxon>
    </lineage>
</organism>
<evidence type="ECO:0000256" key="1">
    <source>
        <dbReference type="ARBA" id="ARBA00004123"/>
    </source>
</evidence>
<feature type="compositionally biased region" description="Acidic residues" evidence="7">
    <location>
        <begin position="152"/>
        <end position="164"/>
    </location>
</feature>
<dbReference type="EMBL" id="JBHFFA010000001">
    <property type="protein sequence ID" value="KAL2650318.1"/>
    <property type="molecule type" value="Genomic_DNA"/>
</dbReference>
<dbReference type="Proteomes" id="UP001605036">
    <property type="component" value="Unassembled WGS sequence"/>
</dbReference>
<dbReference type="PROSITE" id="PS00027">
    <property type="entry name" value="HOMEOBOX_1"/>
    <property type="match status" value="1"/>
</dbReference>
<comment type="subcellular location">
    <subcellularLocation>
        <location evidence="1 5 6">Nucleus</location>
    </subcellularLocation>
</comment>
<dbReference type="PANTHER" id="PTHR36968:SF5">
    <property type="entry name" value="HOMEOBOX-DDT DOMAIN PROTEIN RLT2"/>
    <property type="match status" value="1"/>
</dbReference>
<evidence type="ECO:0000256" key="3">
    <source>
        <dbReference type="ARBA" id="ARBA00023155"/>
    </source>
</evidence>
<reference evidence="9 10" key="1">
    <citation type="submission" date="2024-09" db="EMBL/GenBank/DDBJ databases">
        <title>Chromosome-scale assembly of Riccia fluitans.</title>
        <authorList>
            <person name="Paukszto L."/>
            <person name="Sawicki J."/>
            <person name="Karawczyk K."/>
            <person name="Piernik-Szablinska J."/>
            <person name="Szczecinska M."/>
            <person name="Mazdziarz M."/>
        </authorList>
    </citation>
    <scope>NUCLEOTIDE SEQUENCE [LARGE SCALE GENOMIC DNA]</scope>
    <source>
        <strain evidence="9">Rf_01</strain>
        <tissue evidence="9">Aerial parts of the thallus</tissue>
    </source>
</reference>
<proteinExistence type="predicted"/>
<dbReference type="Gene3D" id="1.10.10.60">
    <property type="entry name" value="Homeodomain-like"/>
    <property type="match status" value="1"/>
</dbReference>
<keyword evidence="2 5" id="KW-0238">DNA-binding</keyword>
<protein>
    <recommendedName>
        <fullName evidence="8">Homeobox domain-containing protein</fullName>
    </recommendedName>
</protein>
<evidence type="ECO:0000313" key="10">
    <source>
        <dbReference type="Proteomes" id="UP001605036"/>
    </source>
</evidence>
<evidence type="ECO:0000259" key="8">
    <source>
        <dbReference type="PROSITE" id="PS50071"/>
    </source>
</evidence>
<evidence type="ECO:0000313" key="9">
    <source>
        <dbReference type="EMBL" id="KAL2650318.1"/>
    </source>
</evidence>
<dbReference type="GO" id="GO:0003677">
    <property type="term" value="F:DNA binding"/>
    <property type="evidence" value="ECO:0007669"/>
    <property type="project" value="UniProtKB-UniRule"/>
</dbReference>
<dbReference type="Pfam" id="PF00046">
    <property type="entry name" value="Homeodomain"/>
    <property type="match status" value="1"/>
</dbReference>
<dbReference type="SUPFAM" id="SSF46689">
    <property type="entry name" value="Homeodomain-like"/>
    <property type="match status" value="1"/>
</dbReference>
<feature type="region of interest" description="Disordered" evidence="7">
    <location>
        <begin position="1"/>
        <end position="20"/>
    </location>
</feature>
<dbReference type="CDD" id="cd00086">
    <property type="entry name" value="homeodomain"/>
    <property type="match status" value="1"/>
</dbReference>
<keyword evidence="3 5" id="KW-0371">Homeobox</keyword>
<sequence>MRKTWRRPPRLFQRKEPGKPLRKIRGKHLERLYAENKYPSETVRAKLSAQLGLSEKQLQVWFTHRRHKDRKDGVEDVKLTFYAMRHKGGEAHLDFMEELNHGKRPGGAFAGREDMSLPSGGYQPQASPHRKISNGHYTTDRRMEENGRTDSDNSDGSEIEEAEELDNKLFLPPAKRSSSATRKDHGNYKRPQCFLPPAKPSALDLELAAIAAVEAKVGHIRVDGPLLGLEFDLLPPDAGSSIRTEQV</sequence>
<gene>
    <name evidence="9" type="ORF">R1flu_018446</name>
</gene>
<evidence type="ECO:0000256" key="5">
    <source>
        <dbReference type="PROSITE-ProRule" id="PRU00108"/>
    </source>
</evidence>
<dbReference type="InterPro" id="IPR017970">
    <property type="entry name" value="Homeobox_CS"/>
</dbReference>
<accession>A0ABD1ZFV6</accession>
<keyword evidence="10" id="KW-1185">Reference proteome</keyword>
<dbReference type="PROSITE" id="PS50071">
    <property type="entry name" value="HOMEOBOX_2"/>
    <property type="match status" value="1"/>
</dbReference>
<name>A0ABD1ZFV6_9MARC</name>
<dbReference type="InterPro" id="IPR009057">
    <property type="entry name" value="Homeodomain-like_sf"/>
</dbReference>
<feature type="domain" description="Homeobox" evidence="8">
    <location>
        <begin position="29"/>
        <end position="72"/>
    </location>
</feature>
<evidence type="ECO:0000256" key="4">
    <source>
        <dbReference type="ARBA" id="ARBA00023242"/>
    </source>
</evidence>
<evidence type="ECO:0000256" key="7">
    <source>
        <dbReference type="SAM" id="MobiDB-lite"/>
    </source>
</evidence>
<dbReference type="SMART" id="SM00389">
    <property type="entry name" value="HOX"/>
    <property type="match status" value="1"/>
</dbReference>
<dbReference type="GO" id="GO:0005634">
    <property type="term" value="C:nucleus"/>
    <property type="evidence" value="ECO:0007669"/>
    <property type="project" value="UniProtKB-SubCell"/>
</dbReference>
<dbReference type="PANTHER" id="PTHR36968">
    <property type="entry name" value="HOMEOBOX-DDT DOMAIN PROTEIN RLT2"/>
    <property type="match status" value="1"/>
</dbReference>
<dbReference type="InterPro" id="IPR044977">
    <property type="entry name" value="RLT1-3"/>
</dbReference>
<evidence type="ECO:0000256" key="2">
    <source>
        <dbReference type="ARBA" id="ARBA00023125"/>
    </source>
</evidence>